<accession>A0A6A5HVC8</accession>
<keyword evidence="1" id="KW-1133">Transmembrane helix</keyword>
<name>A0A6A5HVC8_CAERE</name>
<evidence type="ECO:0000313" key="2">
    <source>
        <dbReference type="EMBL" id="KAF1770736.1"/>
    </source>
</evidence>
<dbReference type="GeneID" id="78773371"/>
<proteinExistence type="predicted"/>
<keyword evidence="1" id="KW-0472">Membrane</keyword>
<dbReference type="EMBL" id="WUAV01000001">
    <property type="protein sequence ID" value="KAF1770736.1"/>
    <property type="molecule type" value="Genomic_DNA"/>
</dbReference>
<dbReference type="RefSeq" id="XP_053592133.1">
    <property type="nucleotide sequence ID" value="XM_053723488.1"/>
</dbReference>
<dbReference type="CTD" id="78773371"/>
<dbReference type="Proteomes" id="UP000483820">
    <property type="component" value="Chromosome I"/>
</dbReference>
<feature type="transmembrane region" description="Helical" evidence="1">
    <location>
        <begin position="53"/>
        <end position="76"/>
    </location>
</feature>
<dbReference type="KEGG" id="crq:GCK72_002559"/>
<reference evidence="2 3" key="1">
    <citation type="submission" date="2019-12" db="EMBL/GenBank/DDBJ databases">
        <title>Chromosome-level assembly of the Caenorhabditis remanei genome.</title>
        <authorList>
            <person name="Teterina A.A."/>
            <person name="Willis J.H."/>
            <person name="Phillips P.C."/>
        </authorList>
    </citation>
    <scope>NUCLEOTIDE SEQUENCE [LARGE SCALE GENOMIC DNA]</scope>
    <source>
        <strain evidence="2 3">PX506</strain>
        <tissue evidence="2">Whole organism</tissue>
    </source>
</reference>
<evidence type="ECO:0000313" key="3">
    <source>
        <dbReference type="Proteomes" id="UP000483820"/>
    </source>
</evidence>
<comment type="caution">
    <text evidence="2">The sequence shown here is derived from an EMBL/GenBank/DDBJ whole genome shotgun (WGS) entry which is preliminary data.</text>
</comment>
<sequence length="245" mass="27348">MKDQLAMWKQAPGLVVDLRQMALLPVVEHDDEQQQPVDERVAARTTVSDVHPFLAYAVASVLSSLVLPVVELPVLLEASDDLGTVLERMHSYVDSQGGQGVEEASFHVVDSNDSWDPYPDDQGIGVVLLVVLLVLRYLQKSESFIENRLGGTLEEKNHDCDKTVHYEKCVLATAVVDKRLDILAWDNYLQEIFAMMTRVMVVLMSYSELVDNHFVVMDYMIETVVQALDTTSPMHSPFSLNLGAG</sequence>
<evidence type="ECO:0000256" key="1">
    <source>
        <dbReference type="SAM" id="Phobius"/>
    </source>
</evidence>
<protein>
    <submittedName>
        <fullName evidence="2">Uncharacterized protein</fullName>
    </submittedName>
</protein>
<gene>
    <name evidence="2" type="ORF">GCK72_002559</name>
</gene>
<organism evidence="2 3">
    <name type="scientific">Caenorhabditis remanei</name>
    <name type="common">Caenorhabditis vulgaris</name>
    <dbReference type="NCBI Taxonomy" id="31234"/>
    <lineage>
        <taxon>Eukaryota</taxon>
        <taxon>Metazoa</taxon>
        <taxon>Ecdysozoa</taxon>
        <taxon>Nematoda</taxon>
        <taxon>Chromadorea</taxon>
        <taxon>Rhabditida</taxon>
        <taxon>Rhabditina</taxon>
        <taxon>Rhabditomorpha</taxon>
        <taxon>Rhabditoidea</taxon>
        <taxon>Rhabditidae</taxon>
        <taxon>Peloderinae</taxon>
        <taxon>Caenorhabditis</taxon>
    </lineage>
</organism>
<keyword evidence="1" id="KW-0812">Transmembrane</keyword>
<feature type="transmembrane region" description="Helical" evidence="1">
    <location>
        <begin position="122"/>
        <end position="138"/>
    </location>
</feature>
<dbReference type="AlphaFoldDB" id="A0A6A5HVC8"/>